<dbReference type="GO" id="GO:0008360">
    <property type="term" value="P:regulation of cell shape"/>
    <property type="evidence" value="ECO:0007669"/>
    <property type="project" value="UniProtKB-KW"/>
</dbReference>
<keyword evidence="3" id="KW-0143">Chaperone</keyword>
<keyword evidence="5" id="KW-1185">Reference proteome</keyword>
<dbReference type="PANTHER" id="PTHR34654:SF1">
    <property type="entry name" value="RNA-BINDING PROTEIN KHPA"/>
    <property type="match status" value="1"/>
</dbReference>
<evidence type="ECO:0000313" key="4">
    <source>
        <dbReference type="EMBL" id="AST92079.1"/>
    </source>
</evidence>
<dbReference type="PANTHER" id="PTHR34654">
    <property type="entry name" value="UPF0109 PROTEIN SCO5592"/>
    <property type="match status" value="1"/>
</dbReference>
<dbReference type="KEGG" id="bcoh:BC6307_12715"/>
<reference evidence="4 5" key="1">
    <citation type="submission" date="2016-12" db="EMBL/GenBank/DDBJ databases">
        <title>The whole genome sequencing and assembly of Bacillus cohnii DSM 6307T strain.</title>
        <authorList>
            <person name="Lee Y.-J."/>
            <person name="Yi H."/>
            <person name="Bahn Y.-S."/>
            <person name="Kim J.F."/>
            <person name="Lee D.-W."/>
        </authorList>
    </citation>
    <scope>NUCLEOTIDE SEQUENCE [LARGE SCALE GENOMIC DNA]</scope>
    <source>
        <strain evidence="4 5">DSM 6307</strain>
    </source>
</reference>
<evidence type="ECO:0000256" key="1">
    <source>
        <dbReference type="ARBA" id="ARBA00022490"/>
    </source>
</evidence>
<dbReference type="CDD" id="cd22533">
    <property type="entry name" value="KH-II_YlqC-like"/>
    <property type="match status" value="1"/>
</dbReference>
<keyword evidence="2 3" id="KW-0694">RNA-binding</keyword>
<dbReference type="RefSeq" id="WP_066417655.1">
    <property type="nucleotide sequence ID" value="NZ_CP018866.1"/>
</dbReference>
<dbReference type="AlphaFoldDB" id="A0A223KRG9"/>
<name>A0A223KRG9_9BACI</name>
<evidence type="ECO:0000313" key="5">
    <source>
        <dbReference type="Proteomes" id="UP000215224"/>
    </source>
</evidence>
<comment type="function">
    <text evidence="3">A probable RNA chaperone. Forms a complex with KhpB which binds to cellular RNA and controls its expression. Plays a role in peptidoglycan (PG) homeostasis and cell length regulation.</text>
</comment>
<keyword evidence="3" id="KW-0961">Cell wall biogenesis/degradation</keyword>
<proteinExistence type="inferred from homology"/>
<dbReference type="InterPro" id="IPR015946">
    <property type="entry name" value="KH_dom-like_a/b"/>
</dbReference>
<organism evidence="4 5">
    <name type="scientific">Sutcliffiella cohnii</name>
    <dbReference type="NCBI Taxonomy" id="33932"/>
    <lineage>
        <taxon>Bacteria</taxon>
        <taxon>Bacillati</taxon>
        <taxon>Bacillota</taxon>
        <taxon>Bacilli</taxon>
        <taxon>Bacillales</taxon>
        <taxon>Bacillaceae</taxon>
        <taxon>Sutcliffiella</taxon>
    </lineage>
</organism>
<dbReference type="GO" id="GO:0071555">
    <property type="term" value="P:cell wall organization"/>
    <property type="evidence" value="ECO:0007669"/>
    <property type="project" value="UniProtKB-KW"/>
</dbReference>
<protein>
    <recommendedName>
        <fullName evidence="3">RNA-binding protein KhpA</fullName>
    </recommendedName>
    <alternativeName>
        <fullName evidence="3">KH-domain protein A</fullName>
    </alternativeName>
</protein>
<dbReference type="EMBL" id="CP018866">
    <property type="protein sequence ID" value="AST92079.1"/>
    <property type="molecule type" value="Genomic_DNA"/>
</dbReference>
<dbReference type="Gene3D" id="3.30.300.20">
    <property type="match status" value="1"/>
</dbReference>
<accession>A0A223KRG9</accession>
<dbReference type="GO" id="GO:0003723">
    <property type="term" value="F:RNA binding"/>
    <property type="evidence" value="ECO:0007669"/>
    <property type="project" value="UniProtKB-UniRule"/>
</dbReference>
<dbReference type="InterPro" id="IPR020627">
    <property type="entry name" value="KhpA"/>
</dbReference>
<dbReference type="SUPFAM" id="SSF54814">
    <property type="entry name" value="Prokaryotic type KH domain (KH-domain type II)"/>
    <property type="match status" value="1"/>
</dbReference>
<comment type="similarity">
    <text evidence="3">Belongs to the KhpA RNA-binding protein family.</text>
</comment>
<dbReference type="STRING" id="1314751.GCA_001591425_02936"/>
<evidence type="ECO:0000256" key="3">
    <source>
        <dbReference type="HAMAP-Rule" id="MF_00088"/>
    </source>
</evidence>
<dbReference type="GO" id="GO:0005737">
    <property type="term" value="C:cytoplasm"/>
    <property type="evidence" value="ECO:0007669"/>
    <property type="project" value="UniProtKB-SubCell"/>
</dbReference>
<keyword evidence="1 3" id="KW-0963">Cytoplasm</keyword>
<sequence>MTELIRTIVTALVDHPDQVSVTKQETDDVVLYQLTTHPDDLGKVIGKQGRIAKAIRTVLFAAASHNEKRVQLEILE</sequence>
<dbReference type="GO" id="GO:0009252">
    <property type="term" value="P:peptidoglycan biosynthetic process"/>
    <property type="evidence" value="ECO:0007669"/>
    <property type="project" value="UniProtKB-UniRule"/>
</dbReference>
<gene>
    <name evidence="3" type="primary">khpA</name>
    <name evidence="4" type="ORF">BC6307_12715</name>
</gene>
<dbReference type="Pfam" id="PF13083">
    <property type="entry name" value="KH_KhpA-B"/>
    <property type="match status" value="1"/>
</dbReference>
<evidence type="ECO:0000256" key="2">
    <source>
        <dbReference type="ARBA" id="ARBA00022884"/>
    </source>
</evidence>
<dbReference type="HAMAP" id="MF_00088">
    <property type="entry name" value="KhpA"/>
    <property type="match status" value="1"/>
</dbReference>
<keyword evidence="3" id="KW-0133">Cell shape</keyword>
<comment type="subunit">
    <text evidence="3">Forms a complex with KhpB.</text>
</comment>
<dbReference type="InterPro" id="IPR009019">
    <property type="entry name" value="KH_sf_prok-type"/>
</dbReference>
<comment type="subcellular location">
    <subcellularLocation>
        <location evidence="3">Cytoplasm</location>
    </subcellularLocation>
</comment>
<dbReference type="Proteomes" id="UP000215224">
    <property type="component" value="Chromosome"/>
</dbReference>